<dbReference type="AlphaFoldDB" id="A0A1N7EPI6"/>
<keyword evidence="1" id="KW-1133">Transmembrane helix</keyword>
<evidence type="ECO:0000313" key="2">
    <source>
        <dbReference type="EMBL" id="SIR89855.1"/>
    </source>
</evidence>
<evidence type="ECO:0000256" key="1">
    <source>
        <dbReference type="SAM" id="Phobius"/>
    </source>
</evidence>
<reference evidence="3" key="1">
    <citation type="submission" date="2017-01" db="EMBL/GenBank/DDBJ databases">
        <authorList>
            <person name="Varghese N."/>
            <person name="Submissions S."/>
        </authorList>
    </citation>
    <scope>NUCLEOTIDE SEQUENCE [LARGE SCALE GENOMIC DNA]</scope>
    <source>
        <strain evidence="3">CGMCC 1.7737</strain>
    </source>
</reference>
<keyword evidence="1" id="KW-0472">Membrane</keyword>
<gene>
    <name evidence="2" type="ORF">SAMN05421858_4458</name>
</gene>
<accession>A0A1N7EPI6</accession>
<dbReference type="Proteomes" id="UP000186914">
    <property type="component" value="Unassembled WGS sequence"/>
</dbReference>
<dbReference type="EMBL" id="FTNO01000006">
    <property type="protein sequence ID" value="SIR89855.1"/>
    <property type="molecule type" value="Genomic_DNA"/>
</dbReference>
<proteinExistence type="predicted"/>
<keyword evidence="1" id="KW-0812">Transmembrane</keyword>
<sequence>MTNFEYRSPRTPLGLLVGAWAIWSLFEIWTSGIDWRSGDAIATVGAFTAVSLGCLVWAIGATTGDSLERPTLYRRLMQLFGGLGIVFLSAIALSVMF</sequence>
<protein>
    <submittedName>
        <fullName evidence="2">Uncharacterized protein</fullName>
    </submittedName>
</protein>
<keyword evidence="3" id="KW-1185">Reference proteome</keyword>
<organism evidence="2 3">
    <name type="scientific">Haladaptatus litoreus</name>
    <dbReference type="NCBI Taxonomy" id="553468"/>
    <lineage>
        <taxon>Archaea</taxon>
        <taxon>Methanobacteriati</taxon>
        <taxon>Methanobacteriota</taxon>
        <taxon>Stenosarchaea group</taxon>
        <taxon>Halobacteria</taxon>
        <taxon>Halobacteriales</taxon>
        <taxon>Haladaptataceae</taxon>
        <taxon>Haladaptatus</taxon>
    </lineage>
</organism>
<feature type="transmembrane region" description="Helical" evidence="1">
    <location>
        <begin position="76"/>
        <end position="96"/>
    </location>
</feature>
<feature type="transmembrane region" description="Helical" evidence="1">
    <location>
        <begin position="41"/>
        <end position="64"/>
    </location>
</feature>
<feature type="transmembrane region" description="Helical" evidence="1">
    <location>
        <begin position="12"/>
        <end position="29"/>
    </location>
</feature>
<evidence type="ECO:0000313" key="3">
    <source>
        <dbReference type="Proteomes" id="UP000186914"/>
    </source>
</evidence>
<name>A0A1N7EPI6_9EURY</name>